<dbReference type="Proteomes" id="UP001066276">
    <property type="component" value="Chromosome 5"/>
</dbReference>
<feature type="compositionally biased region" description="Polar residues" evidence="1">
    <location>
        <begin position="117"/>
        <end position="126"/>
    </location>
</feature>
<comment type="caution">
    <text evidence="2">The sequence shown here is derived from an EMBL/GenBank/DDBJ whole genome shotgun (WGS) entry which is preliminary data.</text>
</comment>
<keyword evidence="3" id="KW-1185">Reference proteome</keyword>
<dbReference type="AlphaFoldDB" id="A0AAV7S4W0"/>
<name>A0AAV7S4W0_PLEWA</name>
<evidence type="ECO:0000256" key="1">
    <source>
        <dbReference type="SAM" id="MobiDB-lite"/>
    </source>
</evidence>
<proteinExistence type="predicted"/>
<accession>A0AAV7S4W0</accession>
<feature type="region of interest" description="Disordered" evidence="1">
    <location>
        <begin position="110"/>
        <end position="142"/>
    </location>
</feature>
<evidence type="ECO:0000313" key="3">
    <source>
        <dbReference type="Proteomes" id="UP001066276"/>
    </source>
</evidence>
<gene>
    <name evidence="2" type="ORF">NDU88_010739</name>
</gene>
<organism evidence="2 3">
    <name type="scientific">Pleurodeles waltl</name>
    <name type="common">Iberian ribbed newt</name>
    <dbReference type="NCBI Taxonomy" id="8319"/>
    <lineage>
        <taxon>Eukaryota</taxon>
        <taxon>Metazoa</taxon>
        <taxon>Chordata</taxon>
        <taxon>Craniata</taxon>
        <taxon>Vertebrata</taxon>
        <taxon>Euteleostomi</taxon>
        <taxon>Amphibia</taxon>
        <taxon>Batrachia</taxon>
        <taxon>Caudata</taxon>
        <taxon>Salamandroidea</taxon>
        <taxon>Salamandridae</taxon>
        <taxon>Pleurodelinae</taxon>
        <taxon>Pleurodeles</taxon>
    </lineage>
</organism>
<evidence type="ECO:0000313" key="2">
    <source>
        <dbReference type="EMBL" id="KAJ1158043.1"/>
    </source>
</evidence>
<reference evidence="2" key="1">
    <citation type="journal article" date="2022" name="bioRxiv">
        <title>Sequencing and chromosome-scale assembly of the giantPleurodeles waltlgenome.</title>
        <authorList>
            <person name="Brown T."/>
            <person name="Elewa A."/>
            <person name="Iarovenko S."/>
            <person name="Subramanian E."/>
            <person name="Araus A.J."/>
            <person name="Petzold A."/>
            <person name="Susuki M."/>
            <person name="Suzuki K.-i.T."/>
            <person name="Hayashi T."/>
            <person name="Toyoda A."/>
            <person name="Oliveira C."/>
            <person name="Osipova E."/>
            <person name="Leigh N.D."/>
            <person name="Simon A."/>
            <person name="Yun M.H."/>
        </authorList>
    </citation>
    <scope>NUCLEOTIDE SEQUENCE</scope>
    <source>
        <strain evidence="2">20211129_DDA</strain>
        <tissue evidence="2">Liver</tissue>
    </source>
</reference>
<protein>
    <submittedName>
        <fullName evidence="2">Uncharacterized protein</fullName>
    </submittedName>
</protein>
<sequence length="243" mass="26159">MWAICVALPVAPPRVGGASVQRLAIAACGCGLPRMLIFTKRVPVFFFFFWAKYALCAAYRGLSRSCSGTGRSLRPRAPNVLGGRCVSCRVAAATGPRLLPFAARNRQGAGPVAVGGSRQTRATSGTLRGPEQERSWSCGGGGLRLLPDPGETRAPENQRGPSRVFSSSAARAAIEVCGCVILDVVWALWNVVAAIVLTESVGVELAWEEDRVYFDCNKLGVCSFALPRVRLHYHNFGDERQLH</sequence>
<dbReference type="EMBL" id="JANPWB010000009">
    <property type="protein sequence ID" value="KAJ1158043.1"/>
    <property type="molecule type" value="Genomic_DNA"/>
</dbReference>